<name>A0A857JB02_9BURK</name>
<gene>
    <name evidence="1" type="ORF">GT347_25900</name>
</gene>
<dbReference type="AlphaFoldDB" id="A0A857JB02"/>
<evidence type="ECO:0000313" key="2">
    <source>
        <dbReference type="Proteomes" id="UP000464787"/>
    </source>
</evidence>
<dbReference type="KEGG" id="xyk:GT347_25900"/>
<reference evidence="1 2" key="1">
    <citation type="submission" date="2020-01" db="EMBL/GenBank/DDBJ databases">
        <title>Genome sequencing of strain KACC 21265.</title>
        <authorList>
            <person name="Heo J."/>
            <person name="Kim S.-J."/>
            <person name="Kim J.-S."/>
            <person name="Hong S.-B."/>
            <person name="Kwon S.-W."/>
        </authorList>
    </citation>
    <scope>NUCLEOTIDE SEQUENCE [LARGE SCALE GENOMIC DNA]</scope>
    <source>
        <strain evidence="1 2">KACC 21265</strain>
    </source>
</reference>
<protein>
    <submittedName>
        <fullName evidence="1">Uncharacterized protein</fullName>
    </submittedName>
</protein>
<organism evidence="1 2">
    <name type="scientific">Xylophilus rhododendri</name>
    <dbReference type="NCBI Taxonomy" id="2697032"/>
    <lineage>
        <taxon>Bacteria</taxon>
        <taxon>Pseudomonadati</taxon>
        <taxon>Pseudomonadota</taxon>
        <taxon>Betaproteobacteria</taxon>
        <taxon>Burkholderiales</taxon>
        <taxon>Xylophilus</taxon>
    </lineage>
</organism>
<dbReference type="EMBL" id="CP047650">
    <property type="protein sequence ID" value="QHJ01117.1"/>
    <property type="molecule type" value="Genomic_DNA"/>
</dbReference>
<dbReference type="Proteomes" id="UP000464787">
    <property type="component" value="Chromosome"/>
</dbReference>
<accession>A0A857JB02</accession>
<sequence length="115" mass="12709">MQTGAAQKARKSQDEIVGEIRRLVFAESPRKAQALSEVQFAPSRRFATGDGELDAQSNWQLIILPPVSADLFHALNRAALAVQQRWDMVDAFHAPAAHRGMAERSPRSGSRCAKR</sequence>
<proteinExistence type="predicted"/>
<evidence type="ECO:0000313" key="1">
    <source>
        <dbReference type="EMBL" id="QHJ01117.1"/>
    </source>
</evidence>
<keyword evidence="2" id="KW-1185">Reference proteome</keyword>